<dbReference type="CDD" id="cd17244">
    <property type="entry name" value="RMtype1_S_Apa101655I-TRD2-CR2_like"/>
    <property type="match status" value="1"/>
</dbReference>
<keyword evidence="2" id="KW-0680">Restriction system</keyword>
<dbReference type="PANTHER" id="PTHR30408:SF12">
    <property type="entry name" value="TYPE I RESTRICTION ENZYME MJAVIII SPECIFICITY SUBUNIT"/>
    <property type="match status" value="1"/>
</dbReference>
<dbReference type="EMBL" id="CP045571">
    <property type="protein sequence ID" value="QFX95058.1"/>
    <property type="molecule type" value="Genomic_DNA"/>
</dbReference>
<evidence type="ECO:0000259" key="4">
    <source>
        <dbReference type="Pfam" id="PF01420"/>
    </source>
</evidence>
<dbReference type="SUPFAM" id="SSF116734">
    <property type="entry name" value="DNA methylase specificity domain"/>
    <property type="match status" value="2"/>
</dbReference>
<dbReference type="GO" id="GO:0009307">
    <property type="term" value="P:DNA restriction-modification system"/>
    <property type="evidence" value="ECO:0007669"/>
    <property type="project" value="UniProtKB-KW"/>
</dbReference>
<dbReference type="AlphaFoldDB" id="A0A5P9XMN6"/>
<reference evidence="5 6" key="1">
    <citation type="submission" date="2019-10" db="EMBL/GenBank/DDBJ databases">
        <authorList>
            <person name="Wang R."/>
        </authorList>
    </citation>
    <scope>NUCLEOTIDE SEQUENCE [LARGE SCALE GENOMIC DNA]</scope>
    <source>
        <strain evidence="5 6">ATCC 19377</strain>
    </source>
</reference>
<evidence type="ECO:0000313" key="5">
    <source>
        <dbReference type="EMBL" id="QFX95058.1"/>
    </source>
</evidence>
<sequence>MREGWISKKLSELSSIELGKTPARDNVKYWDTSRTTGNVWLSIADLLRANDSIVNDSKEHISDEGALLCKPVKSGTLLVSFKLTLGRLAFAGRNLYTNEAIAALNIKDEIILSKYFLRYYLQYFDWDKATEGDHKIKGRTFNKAKLKEIDVPFPPLPEQRRIVAILDEAFEGIATAKANAEKNLQNAREVFESHLNAVFSQRGEGWVEKRLGDVCRRITVGHVGPMAKQYKSNGIPFLRSQNIRPFSIDLDNVVFIDEAFHSSLAKSSLEVGDIAIVRTGYPGTAAVIPESLGIANCSDLVIVRPGIDIDAHFLAAFFNSQYGKQLVLGKIVGAAQKHFNVSAAKETVIYIPPVTEQLEIIRAANEMREETQHLESLYQHKLAALDELKQSLLHQAFNGDL</sequence>
<dbReference type="InterPro" id="IPR000055">
    <property type="entry name" value="Restrct_endonuc_typeI_TRD"/>
</dbReference>
<organism evidence="5 6">
    <name type="scientific">Acidithiobacillus thiooxidans ATCC 19377</name>
    <dbReference type="NCBI Taxonomy" id="637390"/>
    <lineage>
        <taxon>Bacteria</taxon>
        <taxon>Pseudomonadati</taxon>
        <taxon>Pseudomonadota</taxon>
        <taxon>Acidithiobacillia</taxon>
        <taxon>Acidithiobacillales</taxon>
        <taxon>Acidithiobacillaceae</taxon>
        <taxon>Acidithiobacillus</taxon>
    </lineage>
</organism>
<evidence type="ECO:0000313" key="6">
    <source>
        <dbReference type="Proteomes" id="UP000363590"/>
    </source>
</evidence>
<dbReference type="PANTHER" id="PTHR30408">
    <property type="entry name" value="TYPE-1 RESTRICTION ENZYME ECOKI SPECIFICITY PROTEIN"/>
    <property type="match status" value="1"/>
</dbReference>
<dbReference type="Pfam" id="PF01420">
    <property type="entry name" value="Methylase_S"/>
    <property type="match status" value="1"/>
</dbReference>
<evidence type="ECO:0000256" key="2">
    <source>
        <dbReference type="ARBA" id="ARBA00022747"/>
    </source>
</evidence>
<dbReference type="InterPro" id="IPR052021">
    <property type="entry name" value="Type-I_RS_S_subunit"/>
</dbReference>
<name>A0A5P9XMN6_ACITH</name>
<comment type="similarity">
    <text evidence="1">Belongs to the type-I restriction system S methylase family.</text>
</comment>
<dbReference type="GO" id="GO:0003677">
    <property type="term" value="F:DNA binding"/>
    <property type="evidence" value="ECO:0007669"/>
    <property type="project" value="UniProtKB-KW"/>
</dbReference>
<dbReference type="REBASE" id="342586">
    <property type="entry name" value="S.AthC19377ORF554P"/>
</dbReference>
<dbReference type="InterPro" id="IPR044946">
    <property type="entry name" value="Restrct_endonuc_typeI_TRD_sf"/>
</dbReference>
<evidence type="ECO:0000256" key="3">
    <source>
        <dbReference type="ARBA" id="ARBA00023125"/>
    </source>
</evidence>
<keyword evidence="3" id="KW-0238">DNA-binding</keyword>
<evidence type="ECO:0000256" key="1">
    <source>
        <dbReference type="ARBA" id="ARBA00010923"/>
    </source>
</evidence>
<gene>
    <name evidence="5" type="ORF">GCD22_00555</name>
</gene>
<proteinExistence type="inferred from homology"/>
<dbReference type="Gene3D" id="3.90.220.20">
    <property type="entry name" value="DNA methylase specificity domains"/>
    <property type="match status" value="2"/>
</dbReference>
<dbReference type="KEGG" id="atx:GCD22_00555"/>
<dbReference type="Proteomes" id="UP000363590">
    <property type="component" value="Chromosome"/>
</dbReference>
<protein>
    <recommendedName>
        <fullName evidence="4">Type I restriction modification DNA specificity domain-containing protein</fullName>
    </recommendedName>
</protein>
<accession>A0A5P9XMN6</accession>
<feature type="domain" description="Type I restriction modification DNA specificity" evidence="4">
    <location>
        <begin position="3"/>
        <end position="175"/>
    </location>
</feature>